<accession>A0ABR7UMU6</accession>
<organism evidence="1 2">
    <name type="scientific">Flavobacterium pokkalii</name>
    <dbReference type="NCBI Taxonomy" id="1940408"/>
    <lineage>
        <taxon>Bacteria</taxon>
        <taxon>Pseudomonadati</taxon>
        <taxon>Bacteroidota</taxon>
        <taxon>Flavobacteriia</taxon>
        <taxon>Flavobacteriales</taxon>
        <taxon>Flavobacteriaceae</taxon>
        <taxon>Flavobacterium</taxon>
    </lineage>
</organism>
<dbReference type="Gene3D" id="3.30.230.10">
    <property type="match status" value="1"/>
</dbReference>
<gene>
    <name evidence="1" type="ORF">B6A10_03305</name>
</gene>
<reference evidence="1 2" key="1">
    <citation type="journal article" date="2020" name="Microbiol. Res.">
        <title>Flavobacterium pokkalii sp. nov., a novel plant growth promoting native rhizobacteria isolated from pokkali rice grown in coastal saline affected agricultural regions of southern India, Kerala.</title>
        <authorList>
            <person name="Menon R.R."/>
            <person name="Kumari S."/>
            <person name="Viver T."/>
            <person name="Rameshkumar N."/>
        </authorList>
    </citation>
    <scope>NUCLEOTIDE SEQUENCE [LARGE SCALE GENOMIC DNA]</scope>
    <source>
        <strain evidence="1 2">L1I52</strain>
    </source>
</reference>
<dbReference type="EMBL" id="NASZ01000003">
    <property type="protein sequence ID" value="MBD0724199.1"/>
    <property type="molecule type" value="Genomic_DNA"/>
</dbReference>
<dbReference type="SUPFAM" id="SSF54211">
    <property type="entry name" value="Ribosomal protein S5 domain 2-like"/>
    <property type="match status" value="1"/>
</dbReference>
<dbReference type="GO" id="GO:0016301">
    <property type="term" value="F:kinase activity"/>
    <property type="evidence" value="ECO:0007669"/>
    <property type="project" value="UniProtKB-KW"/>
</dbReference>
<protein>
    <submittedName>
        <fullName evidence="1">GHMP kinase</fullName>
    </submittedName>
</protein>
<dbReference type="RefSeq" id="WP_188219702.1">
    <property type="nucleotide sequence ID" value="NZ_NASZ01000003.1"/>
</dbReference>
<dbReference type="InterPro" id="IPR047765">
    <property type="entry name" value="GHMP_GYDIA-like"/>
</dbReference>
<dbReference type="NCBIfam" id="NF040656">
    <property type="entry name" value="GHMP_GYDIA"/>
    <property type="match status" value="1"/>
</dbReference>
<name>A0ABR7UMU6_9FLAO</name>
<sequence>MDTKQTFYSNGKLLITAEYLVLDGAKALALPTKFGQNLIVEKNNTAQISWKSYDADGSIWFEDNISFTEIENPSTTDEESVRKTLIKILHEAFLLNPDFIKENTGYQITTELTFPKKWGLGTSSTLINNIAQWLQIDAFTLLENSFGGSGYDIACAQNNSPIIYQRKSGKPKVETIHFHPNFTDSIYFVYLNKKQSSKTAIANYQRNKTSDNEKNIAKIDKLTQEIIHAKTTHAMAASIAKHEAIMSTILETNTVKEDLFSDFIGEIKSLGAWGGDFVMVLSEINPKTYFISKGYQTVIPYKDMILE</sequence>
<proteinExistence type="predicted"/>
<dbReference type="InterPro" id="IPR020568">
    <property type="entry name" value="Ribosomal_Su5_D2-typ_SF"/>
</dbReference>
<evidence type="ECO:0000313" key="2">
    <source>
        <dbReference type="Proteomes" id="UP000661715"/>
    </source>
</evidence>
<keyword evidence="1" id="KW-0418">Kinase</keyword>
<keyword evidence="2" id="KW-1185">Reference proteome</keyword>
<dbReference type="Proteomes" id="UP000661715">
    <property type="component" value="Unassembled WGS sequence"/>
</dbReference>
<dbReference type="InterPro" id="IPR014721">
    <property type="entry name" value="Ribsml_uS5_D2-typ_fold_subgr"/>
</dbReference>
<comment type="caution">
    <text evidence="1">The sequence shown here is derived from an EMBL/GenBank/DDBJ whole genome shotgun (WGS) entry which is preliminary data.</text>
</comment>
<evidence type="ECO:0000313" key="1">
    <source>
        <dbReference type="EMBL" id="MBD0724199.1"/>
    </source>
</evidence>
<keyword evidence="1" id="KW-0808">Transferase</keyword>